<feature type="region of interest" description="Disordered" evidence="1">
    <location>
        <begin position="123"/>
        <end position="145"/>
    </location>
</feature>
<evidence type="ECO:0000256" key="1">
    <source>
        <dbReference type="SAM" id="MobiDB-lite"/>
    </source>
</evidence>
<feature type="region of interest" description="Disordered" evidence="1">
    <location>
        <begin position="69"/>
        <end position="88"/>
    </location>
</feature>
<keyword evidence="2" id="KW-1133">Transmembrane helix</keyword>
<keyword evidence="2" id="KW-0472">Membrane</keyword>
<evidence type="ECO:0000256" key="2">
    <source>
        <dbReference type="SAM" id="Phobius"/>
    </source>
</evidence>
<dbReference type="AlphaFoldDB" id="A0A239ZRQ9"/>
<dbReference type="NCBIfam" id="NF045477">
    <property type="entry name" value="LPO_1073_dom"/>
    <property type="match status" value="1"/>
</dbReference>
<keyword evidence="2" id="KW-0812">Transmembrane</keyword>
<evidence type="ECO:0000313" key="3">
    <source>
        <dbReference type="EMBL" id="SNV73468.1"/>
    </source>
</evidence>
<keyword evidence="4" id="KW-1185">Reference proteome</keyword>
<feature type="region of interest" description="Disordered" evidence="1">
    <location>
        <begin position="30"/>
        <end position="64"/>
    </location>
</feature>
<feature type="transmembrane region" description="Helical" evidence="2">
    <location>
        <begin position="6"/>
        <end position="25"/>
    </location>
</feature>
<feature type="compositionally biased region" description="Basic and acidic residues" evidence="1">
    <location>
        <begin position="30"/>
        <end position="40"/>
    </location>
</feature>
<reference evidence="3 4" key="1">
    <citation type="submission" date="2017-06" db="EMBL/GenBank/DDBJ databases">
        <authorList>
            <consortium name="Pathogen Informatics"/>
        </authorList>
    </citation>
    <scope>NUCLEOTIDE SEQUENCE [LARGE SCALE GENOMIC DNA]</scope>
    <source>
        <strain evidence="3 4">NCTC12018</strain>
    </source>
</reference>
<dbReference type="InterPro" id="IPR053773">
    <property type="entry name" value="Vpar_1526-like"/>
</dbReference>
<feature type="region of interest" description="Disordered" evidence="1">
    <location>
        <begin position="171"/>
        <end position="199"/>
    </location>
</feature>
<evidence type="ECO:0000313" key="4">
    <source>
        <dbReference type="Proteomes" id="UP000214973"/>
    </source>
</evidence>
<accession>A0A239ZRQ9</accession>
<dbReference type="EMBL" id="LT906470">
    <property type="protein sequence ID" value="SNV73468.1"/>
    <property type="molecule type" value="Genomic_DNA"/>
</dbReference>
<name>A0A239ZRQ9_9FIRM</name>
<protein>
    <submittedName>
        <fullName evidence="3">Uncharacterized protein</fullName>
    </submittedName>
</protein>
<organism evidence="3 4">
    <name type="scientific">Veillonella rodentium</name>
    <dbReference type="NCBI Taxonomy" id="248315"/>
    <lineage>
        <taxon>Bacteria</taxon>
        <taxon>Bacillati</taxon>
        <taxon>Bacillota</taxon>
        <taxon>Negativicutes</taxon>
        <taxon>Veillonellales</taxon>
        <taxon>Veillonellaceae</taxon>
        <taxon>Veillonella</taxon>
    </lineage>
</organism>
<proteinExistence type="predicted"/>
<gene>
    <name evidence="3" type="ORF">SAMEA44547418_01624</name>
</gene>
<sequence length="632" mass="71026">MSSVVPYFVLTIVALGFFAVCYAVFNRGDGKSQTRDTKRDTRVRHTRHNTDTGHSSKAYPEIPFLNKEPGADPYQREPQYDIPIQNNGSGVDVYQHESLPDTPFHSDSYNADEYQDEYYRVPSPQNQTFNVDDNQEASAQDTQPQNEYALALVDSRESDLIPDEYVAYKTSLKLGDPEREDTSTTSDVPDTQDVADSPEQSIAPNLQATSDTIILDAVTDEMRQQSEGVEDTIAMGESLEALAADKEEAIDATQMIGGVIKEKRNDQEQAAPQALSALEETRLFDAAEINEQLAATERLHEESSSHAVPQIDYEDKYLEMAMAPFTHAFGVLSGDTHQYVESITRDALAALNVTTVAEVNVLLDNIVIQEALMSMQKAYAGTTTEWMKSAALGAFLDVVQSPKSSTPYLVAFDALRVLPHMTLGHFQVMALTLLLQYSRNSNNYGLIHFQHYVEKYIEPFISDLPQNPSFYRQLEYLRCTQEEREPITLAQVLSNSYPFVFNYRGFTKEELFRATDGHGVDPRYVVRSLNSNLYKLALVDEAMAPRFFRETRISNFMVQRDLIALMKSKPTAFSGQEARDIMDDISPVLLDLADVFDNTPMSSISLTLLGLYLGRAHVKATIGEEFDLSHWF</sequence>
<dbReference type="Proteomes" id="UP000214973">
    <property type="component" value="Chromosome 1"/>
</dbReference>
<dbReference type="KEGG" id="vrm:44547418_01624"/>
<dbReference type="RefSeq" id="WP_095066441.1">
    <property type="nucleotide sequence ID" value="NZ_LT906470.1"/>
</dbReference>